<organism evidence="1 2">
    <name type="scientific">Pleurodeles waltl</name>
    <name type="common">Iberian ribbed newt</name>
    <dbReference type="NCBI Taxonomy" id="8319"/>
    <lineage>
        <taxon>Eukaryota</taxon>
        <taxon>Metazoa</taxon>
        <taxon>Chordata</taxon>
        <taxon>Craniata</taxon>
        <taxon>Vertebrata</taxon>
        <taxon>Euteleostomi</taxon>
        <taxon>Amphibia</taxon>
        <taxon>Batrachia</taxon>
        <taxon>Caudata</taxon>
        <taxon>Salamandroidea</taxon>
        <taxon>Salamandridae</taxon>
        <taxon>Pleurodelinae</taxon>
        <taxon>Pleurodeles</taxon>
    </lineage>
</organism>
<keyword evidence="2" id="KW-1185">Reference proteome</keyword>
<gene>
    <name evidence="1" type="ORF">NDU88_005676</name>
</gene>
<comment type="caution">
    <text evidence="1">The sequence shown here is derived from an EMBL/GenBank/DDBJ whole genome shotgun (WGS) entry which is preliminary data.</text>
</comment>
<name>A0AAV7UIT7_PLEWA</name>
<reference evidence="1" key="1">
    <citation type="journal article" date="2022" name="bioRxiv">
        <title>Sequencing and chromosome-scale assembly of the giantPleurodeles waltlgenome.</title>
        <authorList>
            <person name="Brown T."/>
            <person name="Elewa A."/>
            <person name="Iarovenko S."/>
            <person name="Subramanian E."/>
            <person name="Araus A.J."/>
            <person name="Petzold A."/>
            <person name="Susuki M."/>
            <person name="Suzuki K.-i.T."/>
            <person name="Hayashi T."/>
            <person name="Toyoda A."/>
            <person name="Oliveira C."/>
            <person name="Osipova E."/>
            <person name="Leigh N.D."/>
            <person name="Simon A."/>
            <person name="Yun M.H."/>
        </authorList>
    </citation>
    <scope>NUCLEOTIDE SEQUENCE</scope>
    <source>
        <strain evidence="1">20211129_DDA</strain>
        <tissue evidence="1">Liver</tissue>
    </source>
</reference>
<accession>A0AAV7UIT7</accession>
<evidence type="ECO:0000313" key="2">
    <source>
        <dbReference type="Proteomes" id="UP001066276"/>
    </source>
</evidence>
<dbReference type="EMBL" id="JANPWB010000005">
    <property type="protein sequence ID" value="KAJ1188920.1"/>
    <property type="molecule type" value="Genomic_DNA"/>
</dbReference>
<proteinExistence type="predicted"/>
<sequence length="93" mass="10835">MQTMSMYAMKALETPYKNKQQRVSTKYPRMPTAKSEYFLRATETKCGNRRTHQSLLAKYRKSLVKPFKIARVIQWHELFPKAGDSSPNICCTS</sequence>
<evidence type="ECO:0000313" key="1">
    <source>
        <dbReference type="EMBL" id="KAJ1188920.1"/>
    </source>
</evidence>
<protein>
    <submittedName>
        <fullName evidence="1">Uncharacterized protein</fullName>
    </submittedName>
</protein>
<dbReference type="AlphaFoldDB" id="A0AAV7UIT7"/>
<dbReference type="Proteomes" id="UP001066276">
    <property type="component" value="Chromosome 3_1"/>
</dbReference>